<organism evidence="2 3">
    <name type="scientific">Algimonas arctica</name>
    <dbReference type="NCBI Taxonomy" id="1479486"/>
    <lineage>
        <taxon>Bacteria</taxon>
        <taxon>Pseudomonadati</taxon>
        <taxon>Pseudomonadota</taxon>
        <taxon>Alphaproteobacteria</taxon>
        <taxon>Maricaulales</taxon>
        <taxon>Robiginitomaculaceae</taxon>
        <taxon>Algimonas</taxon>
    </lineage>
</organism>
<sequence>MAATLPEPVKKYAESPIFTEQTVPKKLTREHDTKPGVWGRLIVLKGELDFVIPGLPAITDRIDIHAPAIIEPTVLHYLVLDGPVTFKIEFLK</sequence>
<dbReference type="AlphaFoldDB" id="A0A8J3CSE2"/>
<dbReference type="SUPFAM" id="SSF51197">
    <property type="entry name" value="Clavaminate synthase-like"/>
    <property type="match status" value="1"/>
</dbReference>
<reference evidence="2" key="1">
    <citation type="journal article" date="2014" name="Int. J. Syst. Evol. Microbiol.">
        <title>Complete genome sequence of Corynebacterium casei LMG S-19264T (=DSM 44701T), isolated from a smear-ripened cheese.</title>
        <authorList>
            <consortium name="US DOE Joint Genome Institute (JGI-PGF)"/>
            <person name="Walter F."/>
            <person name="Albersmeier A."/>
            <person name="Kalinowski J."/>
            <person name="Ruckert C."/>
        </authorList>
    </citation>
    <scope>NUCLEOTIDE SEQUENCE</scope>
    <source>
        <strain evidence="2">KCTC 32513</strain>
    </source>
</reference>
<gene>
    <name evidence="2" type="ORF">GCM10009069_16900</name>
</gene>
<dbReference type="Gene3D" id="2.60.120.10">
    <property type="entry name" value="Jelly Rolls"/>
    <property type="match status" value="1"/>
</dbReference>
<accession>A0A8J3CSE2</accession>
<evidence type="ECO:0000259" key="1">
    <source>
        <dbReference type="Pfam" id="PF09313"/>
    </source>
</evidence>
<proteinExistence type="predicted"/>
<dbReference type="RefSeq" id="WP_189497394.1">
    <property type="nucleotide sequence ID" value="NZ_BMZH01000006.1"/>
</dbReference>
<reference evidence="2" key="2">
    <citation type="submission" date="2020-09" db="EMBL/GenBank/DDBJ databases">
        <authorList>
            <person name="Sun Q."/>
            <person name="Kim S."/>
        </authorList>
    </citation>
    <scope>NUCLEOTIDE SEQUENCE</scope>
    <source>
        <strain evidence="2">KCTC 32513</strain>
    </source>
</reference>
<dbReference type="InterPro" id="IPR015392">
    <property type="entry name" value="TehB/YeaR-like_dom"/>
</dbReference>
<evidence type="ECO:0000313" key="3">
    <source>
        <dbReference type="Proteomes" id="UP000634004"/>
    </source>
</evidence>
<protein>
    <recommendedName>
        <fullName evidence="1">TehB/YeaR-like domain-containing protein</fullName>
    </recommendedName>
</protein>
<feature type="domain" description="TehB/YeaR-like" evidence="1">
    <location>
        <begin position="15"/>
        <end position="87"/>
    </location>
</feature>
<dbReference type="EMBL" id="BMZH01000006">
    <property type="protein sequence ID" value="GHA94579.1"/>
    <property type="molecule type" value="Genomic_DNA"/>
</dbReference>
<comment type="caution">
    <text evidence="2">The sequence shown here is derived from an EMBL/GenBank/DDBJ whole genome shotgun (WGS) entry which is preliminary data.</text>
</comment>
<dbReference type="Proteomes" id="UP000634004">
    <property type="component" value="Unassembled WGS sequence"/>
</dbReference>
<name>A0A8J3CSE2_9PROT</name>
<evidence type="ECO:0000313" key="2">
    <source>
        <dbReference type="EMBL" id="GHA94579.1"/>
    </source>
</evidence>
<dbReference type="Pfam" id="PF09313">
    <property type="entry name" value="TehB-like"/>
    <property type="match status" value="1"/>
</dbReference>
<dbReference type="InterPro" id="IPR014710">
    <property type="entry name" value="RmlC-like_jellyroll"/>
</dbReference>
<keyword evidence="3" id="KW-1185">Reference proteome</keyword>